<evidence type="ECO:0000256" key="1">
    <source>
        <dbReference type="ARBA" id="ARBA00007039"/>
    </source>
</evidence>
<dbReference type="CDD" id="cd07017">
    <property type="entry name" value="S14_ClpP_2"/>
    <property type="match status" value="1"/>
</dbReference>
<dbReference type="EC" id="3.4.21.92" evidence="2"/>
<dbReference type="InterPro" id="IPR001907">
    <property type="entry name" value="ClpP"/>
</dbReference>
<evidence type="ECO:0000313" key="6">
    <source>
        <dbReference type="Proteomes" id="UP001522868"/>
    </source>
</evidence>
<feature type="region of interest" description="Disordered" evidence="4">
    <location>
        <begin position="1"/>
        <end position="44"/>
    </location>
</feature>
<dbReference type="SUPFAM" id="SSF52096">
    <property type="entry name" value="ClpP/crotonase"/>
    <property type="match status" value="1"/>
</dbReference>
<feature type="compositionally biased region" description="Pro residues" evidence="4">
    <location>
        <begin position="1"/>
        <end position="40"/>
    </location>
</feature>
<comment type="function">
    <text evidence="2">Cleaves peptides in various proteins in a process that requires ATP hydrolysis. Has a chymotrypsin-like activity. Plays a major role in the degradation of misfolded proteins.</text>
</comment>
<dbReference type="Pfam" id="PF00574">
    <property type="entry name" value="CLP_protease"/>
    <property type="match status" value="1"/>
</dbReference>
<comment type="caution">
    <text evidence="5">The sequence shown here is derived from an EMBL/GenBank/DDBJ whole genome shotgun (WGS) entry which is preliminary data.</text>
</comment>
<dbReference type="HAMAP" id="MF_00444">
    <property type="entry name" value="ClpP"/>
    <property type="match status" value="1"/>
</dbReference>
<protein>
    <recommendedName>
        <fullName evidence="2 3">ATP-dependent Clp protease proteolytic subunit</fullName>
        <ecNumber evidence="2">3.4.21.92</ecNumber>
    </recommendedName>
    <alternativeName>
        <fullName evidence="2">Endopeptidase Clp</fullName>
    </alternativeName>
</protein>
<keyword evidence="2" id="KW-0720">Serine protease</keyword>
<evidence type="ECO:0000256" key="2">
    <source>
        <dbReference type="HAMAP-Rule" id="MF_00444"/>
    </source>
</evidence>
<name>A0ABT0IB74_9ACTN</name>
<dbReference type="InterPro" id="IPR029045">
    <property type="entry name" value="ClpP/crotonase-like_dom_sf"/>
</dbReference>
<dbReference type="GO" id="GO:0008233">
    <property type="term" value="F:peptidase activity"/>
    <property type="evidence" value="ECO:0007669"/>
    <property type="project" value="UniProtKB-KW"/>
</dbReference>
<dbReference type="PANTHER" id="PTHR10381">
    <property type="entry name" value="ATP-DEPENDENT CLP PROTEASE PROTEOLYTIC SUBUNIT"/>
    <property type="match status" value="1"/>
</dbReference>
<keyword evidence="2" id="KW-0378">Hydrolase</keyword>
<dbReference type="InterPro" id="IPR023562">
    <property type="entry name" value="ClpP/TepA"/>
</dbReference>
<comment type="subunit">
    <text evidence="2">Fourteen ClpP subunits assemble into 2 heptameric rings which stack back to back to give a disk-like structure with a central cavity, resembling the structure of eukaryotic proteasomes.</text>
</comment>
<accession>A0ABT0IB74</accession>
<organism evidence="5 6">
    <name type="scientific">Streptomyces lichenis</name>
    <dbReference type="NCBI Taxonomy" id="2306967"/>
    <lineage>
        <taxon>Bacteria</taxon>
        <taxon>Bacillati</taxon>
        <taxon>Actinomycetota</taxon>
        <taxon>Actinomycetes</taxon>
        <taxon>Kitasatosporales</taxon>
        <taxon>Streptomycetaceae</taxon>
        <taxon>Streptomyces</taxon>
    </lineage>
</organism>
<comment type="caution">
    <text evidence="2">Lacks conserved residue(s) required for the propagation of feature annotation.</text>
</comment>
<comment type="similarity">
    <text evidence="1 2 3">Belongs to the peptidase S14 family.</text>
</comment>
<evidence type="ECO:0000313" key="5">
    <source>
        <dbReference type="EMBL" id="MCK8678576.1"/>
    </source>
</evidence>
<dbReference type="Gene3D" id="3.90.226.10">
    <property type="entry name" value="2-enoyl-CoA Hydratase, Chain A, domain 1"/>
    <property type="match status" value="1"/>
</dbReference>
<proteinExistence type="inferred from homology"/>
<dbReference type="GO" id="GO:0006508">
    <property type="term" value="P:proteolysis"/>
    <property type="evidence" value="ECO:0007669"/>
    <property type="project" value="UniProtKB-KW"/>
</dbReference>
<dbReference type="EMBL" id="JALPTH010000012">
    <property type="protein sequence ID" value="MCK8678576.1"/>
    <property type="molecule type" value="Genomic_DNA"/>
</dbReference>
<reference evidence="5 6" key="1">
    <citation type="submission" date="2022-04" db="EMBL/GenBank/DDBJ databases">
        <title>Streptomyces sp. nov. LCR6-01 isolated from Lichen of Dirinaria sp.</title>
        <authorList>
            <person name="Kanchanasin P."/>
            <person name="Tanasupawat S."/>
            <person name="Phongsopitanun W."/>
        </authorList>
    </citation>
    <scope>NUCLEOTIDE SEQUENCE [LARGE SCALE GENOMIC DNA]</scope>
    <source>
        <strain evidence="5 6">LCR6-01</strain>
    </source>
</reference>
<sequence length="243" mass="25643">MSALPPVPPSVPQPVPPSVPQPIPSPVPQPIPSPGSPPAPRSAYGARHVLPEFTERTGDGLRTLDPYSALLEGRIVTLGTPLDDTAAGDLIAQLLYLEYAGPDREVSLYVNSPGGPMDAMTAVYDTVRAIGCEVATVCVGQAATTAALLLAAGTPGKRLILPHARVVLREPALPEPLHGHPSDLERHADEVLRRREQLAGMLAHHTGRSRDRVDADLSRTTVLDAEAAVAYGLADRVTTRRAG</sequence>
<keyword evidence="2" id="KW-0963">Cytoplasm</keyword>
<dbReference type="PRINTS" id="PR00127">
    <property type="entry name" value="CLPPROTEASEP"/>
</dbReference>
<dbReference type="Proteomes" id="UP001522868">
    <property type="component" value="Unassembled WGS sequence"/>
</dbReference>
<keyword evidence="6" id="KW-1185">Reference proteome</keyword>
<dbReference type="RefSeq" id="WP_248634214.1">
    <property type="nucleotide sequence ID" value="NZ_JALPTH010000012.1"/>
</dbReference>
<keyword evidence="2 5" id="KW-0645">Protease</keyword>
<evidence type="ECO:0000256" key="3">
    <source>
        <dbReference type="RuleBase" id="RU003567"/>
    </source>
</evidence>
<evidence type="ECO:0000256" key="4">
    <source>
        <dbReference type="SAM" id="MobiDB-lite"/>
    </source>
</evidence>
<comment type="subcellular location">
    <subcellularLocation>
        <location evidence="2">Cytoplasm</location>
    </subcellularLocation>
</comment>
<comment type="catalytic activity">
    <reaction evidence="2">
        <text>Hydrolysis of proteins to small peptides in the presence of ATP and magnesium. alpha-casein is the usual test substrate. In the absence of ATP, only oligopeptides shorter than five residues are hydrolyzed (such as succinyl-Leu-Tyr-|-NHMec, and Leu-Tyr-Leu-|-Tyr-Trp, in which cleavage of the -Tyr-|-Leu- and -Tyr-|-Trp bonds also occurs).</text>
        <dbReference type="EC" id="3.4.21.92"/>
    </reaction>
</comment>
<dbReference type="PANTHER" id="PTHR10381:SF26">
    <property type="entry name" value="ATP-DEPENDENT CLP PROTEASE PROTEOLYTIC SUBUNIT-LIKE-RELATED"/>
    <property type="match status" value="1"/>
</dbReference>
<gene>
    <name evidence="2" type="primary">clpP</name>
    <name evidence="5" type="ORF">M1O15_14465</name>
</gene>